<comment type="caution">
    <text evidence="2">The sequence shown here is derived from an EMBL/GenBank/DDBJ whole genome shotgun (WGS) entry which is preliminary data.</text>
</comment>
<organism evidence="2 3">
    <name type="scientific">Acorus calamus</name>
    <name type="common">Sweet flag</name>
    <dbReference type="NCBI Taxonomy" id="4465"/>
    <lineage>
        <taxon>Eukaryota</taxon>
        <taxon>Viridiplantae</taxon>
        <taxon>Streptophyta</taxon>
        <taxon>Embryophyta</taxon>
        <taxon>Tracheophyta</taxon>
        <taxon>Spermatophyta</taxon>
        <taxon>Magnoliopsida</taxon>
        <taxon>Liliopsida</taxon>
        <taxon>Acoraceae</taxon>
        <taxon>Acorus</taxon>
    </lineage>
</organism>
<reference evidence="2" key="1">
    <citation type="journal article" date="2023" name="Nat. Commun.">
        <title>Diploid and tetraploid genomes of Acorus and the evolution of monocots.</title>
        <authorList>
            <person name="Ma L."/>
            <person name="Liu K.W."/>
            <person name="Li Z."/>
            <person name="Hsiao Y.Y."/>
            <person name="Qi Y."/>
            <person name="Fu T."/>
            <person name="Tang G.D."/>
            <person name="Zhang D."/>
            <person name="Sun W.H."/>
            <person name="Liu D.K."/>
            <person name="Li Y."/>
            <person name="Chen G.Z."/>
            <person name="Liu X.D."/>
            <person name="Liao X.Y."/>
            <person name="Jiang Y.T."/>
            <person name="Yu X."/>
            <person name="Hao Y."/>
            <person name="Huang J."/>
            <person name="Zhao X.W."/>
            <person name="Ke S."/>
            <person name="Chen Y.Y."/>
            <person name="Wu W.L."/>
            <person name="Hsu J.L."/>
            <person name="Lin Y.F."/>
            <person name="Huang M.D."/>
            <person name="Li C.Y."/>
            <person name="Huang L."/>
            <person name="Wang Z.W."/>
            <person name="Zhao X."/>
            <person name="Zhong W.Y."/>
            <person name="Peng D.H."/>
            <person name="Ahmad S."/>
            <person name="Lan S."/>
            <person name="Zhang J.S."/>
            <person name="Tsai W.C."/>
            <person name="Van de Peer Y."/>
            <person name="Liu Z.J."/>
        </authorList>
    </citation>
    <scope>NUCLEOTIDE SEQUENCE</scope>
    <source>
        <strain evidence="2">CP</strain>
    </source>
</reference>
<keyword evidence="3" id="KW-1185">Reference proteome</keyword>
<reference evidence="2" key="2">
    <citation type="submission" date="2023-06" db="EMBL/GenBank/DDBJ databases">
        <authorList>
            <person name="Ma L."/>
            <person name="Liu K.-W."/>
            <person name="Li Z."/>
            <person name="Hsiao Y.-Y."/>
            <person name="Qi Y."/>
            <person name="Fu T."/>
            <person name="Tang G."/>
            <person name="Zhang D."/>
            <person name="Sun W.-H."/>
            <person name="Liu D.-K."/>
            <person name="Li Y."/>
            <person name="Chen G.-Z."/>
            <person name="Liu X.-D."/>
            <person name="Liao X.-Y."/>
            <person name="Jiang Y.-T."/>
            <person name="Yu X."/>
            <person name="Hao Y."/>
            <person name="Huang J."/>
            <person name="Zhao X.-W."/>
            <person name="Ke S."/>
            <person name="Chen Y.-Y."/>
            <person name="Wu W.-L."/>
            <person name="Hsu J.-L."/>
            <person name="Lin Y.-F."/>
            <person name="Huang M.-D."/>
            <person name="Li C.-Y."/>
            <person name="Huang L."/>
            <person name="Wang Z.-W."/>
            <person name="Zhao X."/>
            <person name="Zhong W.-Y."/>
            <person name="Peng D.-H."/>
            <person name="Ahmad S."/>
            <person name="Lan S."/>
            <person name="Zhang J.-S."/>
            <person name="Tsai W.-C."/>
            <person name="Van De Peer Y."/>
            <person name="Liu Z.-J."/>
        </authorList>
    </citation>
    <scope>NUCLEOTIDE SEQUENCE</scope>
    <source>
        <strain evidence="2">CP</strain>
        <tissue evidence="2">Leaves</tissue>
    </source>
</reference>
<gene>
    <name evidence="2" type="ORF">QJS10_CPB14g00307</name>
</gene>
<dbReference type="Proteomes" id="UP001180020">
    <property type="component" value="Unassembled WGS sequence"/>
</dbReference>
<evidence type="ECO:0000313" key="3">
    <source>
        <dbReference type="Proteomes" id="UP001180020"/>
    </source>
</evidence>
<proteinExistence type="predicted"/>
<dbReference type="AlphaFoldDB" id="A0AAV9DCH2"/>
<feature type="region of interest" description="Disordered" evidence="1">
    <location>
        <begin position="1"/>
        <end position="24"/>
    </location>
</feature>
<protein>
    <submittedName>
        <fullName evidence="2">Uncharacterized protein</fullName>
    </submittedName>
</protein>
<sequence length="51" mass="5593">MGLIVTDEDEKSDTDGKLPTLRHRNTPSSHLELQLLPPSAATAVEDFEMVS</sequence>
<accession>A0AAV9DCH2</accession>
<dbReference type="EMBL" id="JAUJYO010000014">
    <property type="protein sequence ID" value="KAK1298945.1"/>
    <property type="molecule type" value="Genomic_DNA"/>
</dbReference>
<evidence type="ECO:0000313" key="2">
    <source>
        <dbReference type="EMBL" id="KAK1298945.1"/>
    </source>
</evidence>
<feature type="compositionally biased region" description="Acidic residues" evidence="1">
    <location>
        <begin position="1"/>
        <end position="12"/>
    </location>
</feature>
<evidence type="ECO:0000256" key="1">
    <source>
        <dbReference type="SAM" id="MobiDB-lite"/>
    </source>
</evidence>
<name>A0AAV9DCH2_ACOCL</name>